<reference evidence="2" key="1">
    <citation type="submission" date="2016-10" db="EMBL/GenBank/DDBJ databases">
        <authorList>
            <person name="Varghese N."/>
            <person name="Submissions S."/>
        </authorList>
    </citation>
    <scope>NUCLEOTIDE SEQUENCE [LARGE SCALE GENOMIC DNA]</scope>
    <source>
        <strain evidence="2">DSM 22620</strain>
    </source>
</reference>
<protein>
    <submittedName>
        <fullName evidence="1">Uncharacterized protein</fullName>
    </submittedName>
</protein>
<dbReference type="Proteomes" id="UP000199480">
    <property type="component" value="Chromosome I"/>
</dbReference>
<organism evidence="1 2">
    <name type="scientific">Parafannyhessea umbonata</name>
    <dbReference type="NCBI Taxonomy" id="604330"/>
    <lineage>
        <taxon>Bacteria</taxon>
        <taxon>Bacillati</taxon>
        <taxon>Actinomycetota</taxon>
        <taxon>Coriobacteriia</taxon>
        <taxon>Coriobacteriales</taxon>
        <taxon>Atopobiaceae</taxon>
        <taxon>Parafannyhessea</taxon>
    </lineage>
</organism>
<dbReference type="AlphaFoldDB" id="A0A1H1L3Q3"/>
<dbReference type="GeneID" id="78500036"/>
<proteinExistence type="predicted"/>
<dbReference type="RefSeq" id="WP_090861710.1">
    <property type="nucleotide sequence ID" value="NZ_LT629759.1"/>
</dbReference>
<dbReference type="EMBL" id="LT629759">
    <property type="protein sequence ID" value="SDR69017.1"/>
    <property type="molecule type" value="Genomic_DNA"/>
</dbReference>
<evidence type="ECO:0000313" key="2">
    <source>
        <dbReference type="Proteomes" id="UP000199480"/>
    </source>
</evidence>
<accession>A0A1H1L3Q3</accession>
<name>A0A1H1L3Q3_9ACTN</name>
<evidence type="ECO:0000313" key="1">
    <source>
        <dbReference type="EMBL" id="SDR69017.1"/>
    </source>
</evidence>
<sequence length="98" mass="10793">MSDKQARLMERAPNTLNGGTFEVWNIGAGCGIYVDFNPCPTDTKVPETMAFSIDFRRNRLENWGGLGVWYEDATGGKAIRELGYEPIEDGSSDGKGQD</sequence>
<gene>
    <name evidence="1" type="ORF">SAMN04489857_0663</name>
</gene>